<name>A0AAV8WF70_9CUCU</name>
<comment type="caution">
    <text evidence="2">The sequence shown here is derived from an EMBL/GenBank/DDBJ whole genome shotgun (WGS) entry which is preliminary data.</text>
</comment>
<proteinExistence type="predicted"/>
<feature type="domain" description="Fibronectin type-III" evidence="1">
    <location>
        <begin position="205"/>
        <end position="307"/>
    </location>
</feature>
<dbReference type="InterPro" id="IPR013783">
    <property type="entry name" value="Ig-like_fold"/>
</dbReference>
<dbReference type="CDD" id="cd00063">
    <property type="entry name" value="FN3"/>
    <property type="match status" value="1"/>
</dbReference>
<dbReference type="Gene3D" id="2.60.40.10">
    <property type="entry name" value="Immunoglobulins"/>
    <property type="match status" value="2"/>
</dbReference>
<evidence type="ECO:0000259" key="1">
    <source>
        <dbReference type="PROSITE" id="PS50853"/>
    </source>
</evidence>
<dbReference type="SMART" id="SM00060">
    <property type="entry name" value="FN3"/>
    <property type="match status" value="3"/>
</dbReference>
<dbReference type="SUPFAM" id="SSF49265">
    <property type="entry name" value="Fibronectin type III"/>
    <property type="match status" value="2"/>
</dbReference>
<dbReference type="AlphaFoldDB" id="A0AAV8WF70"/>
<dbReference type="PROSITE" id="PS50853">
    <property type="entry name" value="FN3"/>
    <property type="match status" value="1"/>
</dbReference>
<sequence>MIAMLNSLMEASLKCISFLVPSAVDNFVMHANANLTWETHPDETCEIDSYWLDLKSLSSKDQHHFAVKENYIHLTFLAICDEWEVVVRALSNNTYGYERRTVTHIPLPPNADLALGYFNGTLVDPRILLLHWQLRNHTHGDCTLRYRVTVTNEDDSLIRDNYENGYFALLNDLSPCVSYSIGVRAVNIAHPTIEGPLSTMEIEIPPQPQAAPLLKEVTAGATSIRIVWEVEGYYSQRCPVRSLHVDGGSHFNIEIPVNSTTERPPVEMELKGLKPNSMYFLKVSVENMGGLSPPAQIAVQTLELEPSSG</sequence>
<reference evidence="2 3" key="1">
    <citation type="journal article" date="2023" name="Insect Mol. Biol.">
        <title>Genome sequencing provides insights into the evolution of gene families encoding plant cell wall-degrading enzymes in longhorned beetles.</title>
        <authorList>
            <person name="Shin N.R."/>
            <person name="Okamura Y."/>
            <person name="Kirsch R."/>
            <person name="Pauchet Y."/>
        </authorList>
    </citation>
    <scope>NUCLEOTIDE SEQUENCE [LARGE SCALE GENOMIC DNA]</scope>
    <source>
        <strain evidence="2">EAD_L_NR</strain>
    </source>
</reference>
<evidence type="ECO:0000313" key="2">
    <source>
        <dbReference type="EMBL" id="KAJ8925232.1"/>
    </source>
</evidence>
<dbReference type="InterPro" id="IPR003961">
    <property type="entry name" value="FN3_dom"/>
</dbReference>
<dbReference type="EMBL" id="JANEYG010000002">
    <property type="protein sequence ID" value="KAJ8925232.1"/>
    <property type="molecule type" value="Genomic_DNA"/>
</dbReference>
<protein>
    <recommendedName>
        <fullName evidence="1">Fibronectin type-III domain-containing protein</fullName>
    </recommendedName>
</protein>
<accession>A0AAV8WF70</accession>
<dbReference type="InterPro" id="IPR036116">
    <property type="entry name" value="FN3_sf"/>
</dbReference>
<dbReference type="Proteomes" id="UP001159042">
    <property type="component" value="Unassembled WGS sequence"/>
</dbReference>
<evidence type="ECO:0000313" key="3">
    <source>
        <dbReference type="Proteomes" id="UP001159042"/>
    </source>
</evidence>
<gene>
    <name evidence="2" type="ORF">NQ315_001418</name>
</gene>
<keyword evidence="3" id="KW-1185">Reference proteome</keyword>
<organism evidence="2 3">
    <name type="scientific">Exocentrus adspersus</name>
    <dbReference type="NCBI Taxonomy" id="1586481"/>
    <lineage>
        <taxon>Eukaryota</taxon>
        <taxon>Metazoa</taxon>
        <taxon>Ecdysozoa</taxon>
        <taxon>Arthropoda</taxon>
        <taxon>Hexapoda</taxon>
        <taxon>Insecta</taxon>
        <taxon>Pterygota</taxon>
        <taxon>Neoptera</taxon>
        <taxon>Endopterygota</taxon>
        <taxon>Coleoptera</taxon>
        <taxon>Polyphaga</taxon>
        <taxon>Cucujiformia</taxon>
        <taxon>Chrysomeloidea</taxon>
        <taxon>Cerambycidae</taxon>
        <taxon>Lamiinae</taxon>
        <taxon>Acanthocinini</taxon>
        <taxon>Exocentrus</taxon>
    </lineage>
</organism>